<evidence type="ECO:0000256" key="12">
    <source>
        <dbReference type="HAMAP-Rule" id="MF_00176"/>
    </source>
</evidence>
<comment type="function">
    <text evidence="12">Catalyzes the attachment of serine to tRNA(Ser). Is also able to aminoacylate tRNA(Sec) with serine, to form the misacylated tRNA L-seryl-tRNA(Sec), which will be further converted into selenocysteinyl-tRNA(Sec).</text>
</comment>
<evidence type="ECO:0000256" key="2">
    <source>
        <dbReference type="ARBA" id="ARBA00005045"/>
    </source>
</evidence>
<comment type="subunit">
    <text evidence="12">Homodimer. The tRNA molecule binds across the dimer.</text>
</comment>
<dbReference type="PANTHER" id="PTHR43697">
    <property type="entry name" value="SERYL-TRNA SYNTHETASE"/>
    <property type="match status" value="1"/>
</dbReference>
<dbReference type="NCBIfam" id="TIGR00414">
    <property type="entry name" value="serS"/>
    <property type="match status" value="1"/>
</dbReference>
<feature type="binding site" evidence="12">
    <location>
        <position position="409"/>
    </location>
    <ligand>
        <name>L-serine</name>
        <dbReference type="ChEBI" id="CHEBI:33384"/>
    </ligand>
</feature>
<dbReference type="GO" id="GO:0005737">
    <property type="term" value="C:cytoplasm"/>
    <property type="evidence" value="ECO:0007669"/>
    <property type="project" value="UniProtKB-SubCell"/>
</dbReference>
<keyword evidence="5 12" id="KW-0436">Ligase</keyword>
<comment type="caution">
    <text evidence="17">The sequence shown here is derived from an EMBL/GenBank/DDBJ whole genome shotgun (WGS) entry which is preliminary data.</text>
</comment>
<dbReference type="CDD" id="cd00770">
    <property type="entry name" value="SerRS_core"/>
    <property type="match status" value="1"/>
</dbReference>
<dbReference type="PIRSF" id="PIRSF001529">
    <property type="entry name" value="Ser-tRNA-synth_IIa"/>
    <property type="match status" value="1"/>
</dbReference>
<evidence type="ECO:0000256" key="14">
    <source>
        <dbReference type="PIRSR" id="PIRSR001529-2"/>
    </source>
</evidence>
<comment type="domain">
    <text evidence="12">Consists of two distinct domains, a catalytic core and a N-terminal extension that is involved in tRNA binding.</text>
</comment>
<dbReference type="InterPro" id="IPR015866">
    <property type="entry name" value="Ser-tRNA-synth_1_N"/>
</dbReference>
<sequence length="442" mass="50353">MQLSCILTISVLLLNFFDIIGKKLDKETIMIDIKLLQNDFEKISQALQKKGVSNELLNSLKDLALKTKQKRQEMEDITASQNLLSKEFGRYKKENLDIGELQSKINALKTQKQEMEDEVRDLENELNSIILGVPNTPDDSVPVGADENENIVLEVIGEKPKFSFPAKEHWDISCDWLDFERGVKLAKSRFTALKGEGARLERALINYMLDFNRQRGFNEWYVPFMANSNTLLGTGQLPKFEDDLFKIEGEDLYLIPTSEVSLTNLYNDEILDKKELPLLLTSYTPCFRKEAGSAGRDTRGFIRQHQFDKVEMVAISSQENSEEIFNKMVQTASDLLSSLGLCHQKVQLCTGDLGFSAATTIDLEVWLPGQNKFREISSISNTRDFQARRAKIRYKEDKKNIFVHTLNGSSLAVGRTLVAIMENYQQEDGTIIIPEVLKPYLK</sequence>
<evidence type="ECO:0000256" key="10">
    <source>
        <dbReference type="ARBA" id="ARBA00047929"/>
    </source>
</evidence>
<keyword evidence="6 12" id="KW-0547">Nucleotide-binding</keyword>
<dbReference type="Proteomes" id="UP000093281">
    <property type="component" value="Unassembled WGS sequence"/>
</dbReference>
<keyword evidence="7 12" id="KW-0067">ATP-binding</keyword>
<dbReference type="PROSITE" id="PS50862">
    <property type="entry name" value="AA_TRNA_LIGASE_II"/>
    <property type="match status" value="1"/>
</dbReference>
<dbReference type="PATRIC" id="fig|544718.51.peg.811"/>
<evidence type="ECO:0000256" key="8">
    <source>
        <dbReference type="ARBA" id="ARBA00022917"/>
    </source>
</evidence>
<keyword evidence="8 12" id="KW-0648">Protein biosynthesis</keyword>
<dbReference type="InterPro" id="IPR042103">
    <property type="entry name" value="SerRS_1_N_sf"/>
</dbReference>
<dbReference type="InterPro" id="IPR006195">
    <property type="entry name" value="aa-tRNA-synth_II"/>
</dbReference>
<name>A0A1C0B854_9BACT</name>
<dbReference type="PRINTS" id="PR00981">
    <property type="entry name" value="TRNASYNTHSER"/>
</dbReference>
<dbReference type="GO" id="GO:0004828">
    <property type="term" value="F:serine-tRNA ligase activity"/>
    <property type="evidence" value="ECO:0007669"/>
    <property type="project" value="UniProtKB-UniRule"/>
</dbReference>
<feature type="binding site" evidence="12 14">
    <location>
        <begin position="375"/>
        <end position="378"/>
    </location>
    <ligand>
        <name>ATP</name>
        <dbReference type="ChEBI" id="CHEBI:30616"/>
    </ligand>
</feature>
<evidence type="ECO:0000256" key="13">
    <source>
        <dbReference type="PIRSR" id="PIRSR001529-1"/>
    </source>
</evidence>
<dbReference type="HAMAP" id="MF_00176">
    <property type="entry name" value="Ser_tRNA_synth_type1"/>
    <property type="match status" value="1"/>
</dbReference>
<dbReference type="GO" id="GO:0016260">
    <property type="term" value="P:selenocysteine biosynthetic process"/>
    <property type="evidence" value="ECO:0007669"/>
    <property type="project" value="UniProtKB-UniRule"/>
</dbReference>
<evidence type="ECO:0000256" key="11">
    <source>
        <dbReference type="ARBA" id="ARBA00048823"/>
    </source>
</evidence>
<dbReference type="EMBL" id="LCUJ01000002">
    <property type="protein sequence ID" value="OCL99780.1"/>
    <property type="molecule type" value="Genomic_DNA"/>
</dbReference>
<evidence type="ECO:0000256" key="5">
    <source>
        <dbReference type="ARBA" id="ARBA00022598"/>
    </source>
</evidence>
<dbReference type="SUPFAM" id="SSF46589">
    <property type="entry name" value="tRNA-binding arm"/>
    <property type="match status" value="1"/>
</dbReference>
<proteinExistence type="inferred from homology"/>
<dbReference type="InterPro" id="IPR002314">
    <property type="entry name" value="aa-tRNA-synt_IIb"/>
</dbReference>
<dbReference type="InterPro" id="IPR010978">
    <property type="entry name" value="tRNA-bd_arm"/>
</dbReference>
<comment type="pathway">
    <text evidence="2 12">Aminoacyl-tRNA biosynthesis; selenocysteinyl-tRNA(Sec) biosynthesis; L-seryl-tRNA(Sec) from L-serine and tRNA(Sec): step 1/1.</text>
</comment>
<dbReference type="Pfam" id="PF00587">
    <property type="entry name" value="tRNA-synt_2b"/>
    <property type="match status" value="1"/>
</dbReference>
<evidence type="ECO:0000256" key="4">
    <source>
        <dbReference type="ARBA" id="ARBA00022490"/>
    </source>
</evidence>
<dbReference type="Gene3D" id="1.10.287.40">
    <property type="entry name" value="Serine-tRNA synthetase, tRNA binding domain"/>
    <property type="match status" value="1"/>
</dbReference>
<gene>
    <name evidence="12 17" type="primary">serS</name>
    <name evidence="17" type="ORF">AAX29_00830</name>
</gene>
<evidence type="ECO:0000313" key="17">
    <source>
        <dbReference type="EMBL" id="OCL99780.1"/>
    </source>
</evidence>
<comment type="caution">
    <text evidence="12">Lacks conserved residue(s) required for the propagation of feature annotation.</text>
</comment>
<dbReference type="SUPFAM" id="SSF55681">
    <property type="entry name" value="Class II aaRS and biotin synthetases"/>
    <property type="match status" value="1"/>
</dbReference>
<dbReference type="InterPro" id="IPR002317">
    <property type="entry name" value="Ser-tRNA-ligase_type_1"/>
</dbReference>
<dbReference type="PANTHER" id="PTHR43697:SF1">
    <property type="entry name" value="SERINE--TRNA LIGASE"/>
    <property type="match status" value="1"/>
</dbReference>
<keyword evidence="15" id="KW-0175">Coiled coil</keyword>
<dbReference type="Pfam" id="PF02403">
    <property type="entry name" value="Seryl_tRNA_N"/>
    <property type="match status" value="1"/>
</dbReference>
<dbReference type="EC" id="6.1.1.11" evidence="12"/>
<evidence type="ECO:0000256" key="15">
    <source>
        <dbReference type="SAM" id="Coils"/>
    </source>
</evidence>
<reference evidence="18" key="1">
    <citation type="submission" date="2015-05" db="EMBL/GenBank/DDBJ databases">
        <authorList>
            <person name="Rovetto F."/>
            <person name="Cocolin L."/>
            <person name="Illeghems K."/>
            <person name="Van Nieuwerburgh F."/>
            <person name="Houf K."/>
        </authorList>
    </citation>
    <scope>NUCLEOTIDE SEQUENCE [LARGE SCALE GENOMIC DNA]</scope>
    <source>
        <strain evidence="18">DU22</strain>
    </source>
</reference>
<comment type="catalytic activity">
    <reaction evidence="11 12">
        <text>tRNA(Ser) + L-serine + ATP = L-seryl-tRNA(Ser) + AMP + diphosphate + H(+)</text>
        <dbReference type="Rhea" id="RHEA:12292"/>
        <dbReference type="Rhea" id="RHEA-COMP:9669"/>
        <dbReference type="Rhea" id="RHEA-COMP:9703"/>
        <dbReference type="ChEBI" id="CHEBI:15378"/>
        <dbReference type="ChEBI" id="CHEBI:30616"/>
        <dbReference type="ChEBI" id="CHEBI:33019"/>
        <dbReference type="ChEBI" id="CHEBI:33384"/>
        <dbReference type="ChEBI" id="CHEBI:78442"/>
        <dbReference type="ChEBI" id="CHEBI:78533"/>
        <dbReference type="ChEBI" id="CHEBI:456215"/>
        <dbReference type="EC" id="6.1.1.11"/>
    </reaction>
</comment>
<accession>A0A1C0B854</accession>
<keyword evidence="9 12" id="KW-0030">Aminoacyl-tRNA synthetase</keyword>
<comment type="subcellular location">
    <subcellularLocation>
        <location evidence="1 12">Cytoplasm</location>
    </subcellularLocation>
</comment>
<dbReference type="Gene3D" id="3.30.930.10">
    <property type="entry name" value="Bira Bifunctional Protein, Domain 2"/>
    <property type="match status" value="1"/>
</dbReference>
<evidence type="ECO:0000256" key="6">
    <source>
        <dbReference type="ARBA" id="ARBA00022741"/>
    </source>
</evidence>
<dbReference type="InterPro" id="IPR045864">
    <property type="entry name" value="aa-tRNA-synth_II/BPL/LPL"/>
</dbReference>
<evidence type="ECO:0000256" key="3">
    <source>
        <dbReference type="ARBA" id="ARBA00010728"/>
    </source>
</evidence>
<keyword evidence="4 12" id="KW-0963">Cytoplasm</keyword>
<dbReference type="GO" id="GO:0006434">
    <property type="term" value="P:seryl-tRNA aminoacylation"/>
    <property type="evidence" value="ECO:0007669"/>
    <property type="project" value="UniProtKB-UniRule"/>
</dbReference>
<feature type="binding site" evidence="13">
    <location>
        <position position="288"/>
    </location>
    <ligand>
        <name>L-serine</name>
        <dbReference type="ChEBI" id="CHEBI:33384"/>
    </ligand>
</feature>
<comment type="similarity">
    <text evidence="3 12">Belongs to the class-II aminoacyl-tRNA synthetase family. Type-1 seryl-tRNA synthetase subfamily.</text>
</comment>
<evidence type="ECO:0000256" key="9">
    <source>
        <dbReference type="ARBA" id="ARBA00023146"/>
    </source>
</evidence>
<evidence type="ECO:0000313" key="18">
    <source>
        <dbReference type="Proteomes" id="UP000093281"/>
    </source>
</evidence>
<feature type="binding site" evidence="12 14">
    <location>
        <begin position="288"/>
        <end position="290"/>
    </location>
    <ligand>
        <name>ATP</name>
        <dbReference type="ChEBI" id="CHEBI:30616"/>
    </ligand>
</feature>
<evidence type="ECO:0000256" key="1">
    <source>
        <dbReference type="ARBA" id="ARBA00004496"/>
    </source>
</evidence>
<dbReference type="STRING" id="544718.AAX25_00254"/>
<feature type="binding site" evidence="13">
    <location>
        <position position="257"/>
    </location>
    <ligand>
        <name>L-serine</name>
        <dbReference type="ChEBI" id="CHEBI:33384"/>
    </ligand>
</feature>
<organism evidence="17 18">
    <name type="scientific">Aliarcobacter thereius</name>
    <dbReference type="NCBI Taxonomy" id="544718"/>
    <lineage>
        <taxon>Bacteria</taxon>
        <taxon>Pseudomonadati</taxon>
        <taxon>Campylobacterota</taxon>
        <taxon>Epsilonproteobacteria</taxon>
        <taxon>Campylobacterales</taxon>
        <taxon>Arcobacteraceae</taxon>
        <taxon>Aliarcobacter</taxon>
    </lineage>
</organism>
<dbReference type="InterPro" id="IPR033729">
    <property type="entry name" value="SerRS_core"/>
</dbReference>
<evidence type="ECO:0000256" key="7">
    <source>
        <dbReference type="ARBA" id="ARBA00022840"/>
    </source>
</evidence>
<feature type="domain" description="Aminoacyl-transfer RNA synthetases class-II family profile" evidence="16">
    <location>
        <begin position="193"/>
        <end position="434"/>
    </location>
</feature>
<dbReference type="AlphaFoldDB" id="A0A1C0B854"/>
<comment type="catalytic activity">
    <reaction evidence="10 12">
        <text>tRNA(Sec) + L-serine + ATP = L-seryl-tRNA(Sec) + AMP + diphosphate + H(+)</text>
        <dbReference type="Rhea" id="RHEA:42580"/>
        <dbReference type="Rhea" id="RHEA-COMP:9742"/>
        <dbReference type="Rhea" id="RHEA-COMP:10128"/>
        <dbReference type="ChEBI" id="CHEBI:15378"/>
        <dbReference type="ChEBI" id="CHEBI:30616"/>
        <dbReference type="ChEBI" id="CHEBI:33019"/>
        <dbReference type="ChEBI" id="CHEBI:33384"/>
        <dbReference type="ChEBI" id="CHEBI:78442"/>
        <dbReference type="ChEBI" id="CHEBI:78533"/>
        <dbReference type="ChEBI" id="CHEBI:456215"/>
        <dbReference type="EC" id="6.1.1.11"/>
    </reaction>
</comment>
<feature type="coiled-coil region" evidence="15">
    <location>
        <begin position="57"/>
        <end position="132"/>
    </location>
</feature>
<protein>
    <recommendedName>
        <fullName evidence="12">Serine--tRNA ligase</fullName>
        <ecNumber evidence="12">6.1.1.11</ecNumber>
    </recommendedName>
    <alternativeName>
        <fullName evidence="12">Seryl-tRNA synthetase</fullName>
        <shortName evidence="12">SerRS</shortName>
    </alternativeName>
    <alternativeName>
        <fullName evidence="12">Seryl-tRNA(Ser/Sec) synthetase</fullName>
    </alternativeName>
</protein>
<evidence type="ECO:0000259" key="16">
    <source>
        <dbReference type="PROSITE" id="PS50862"/>
    </source>
</evidence>
<feature type="binding site" evidence="12">
    <location>
        <begin position="257"/>
        <end position="259"/>
    </location>
    <ligand>
        <name>L-serine</name>
        <dbReference type="ChEBI" id="CHEBI:33384"/>
    </ligand>
</feature>
<feature type="binding site" evidence="12 13">
    <location>
        <position position="311"/>
    </location>
    <ligand>
        <name>L-serine</name>
        <dbReference type="ChEBI" id="CHEBI:33384"/>
    </ligand>
</feature>
<dbReference type="UniPathway" id="UPA00906">
    <property type="reaction ID" value="UER00895"/>
</dbReference>
<feature type="binding site" evidence="13">
    <location>
        <position position="407"/>
    </location>
    <ligand>
        <name>L-serine</name>
        <dbReference type="ChEBI" id="CHEBI:33384"/>
    </ligand>
</feature>
<dbReference type="GO" id="GO:0005524">
    <property type="term" value="F:ATP binding"/>
    <property type="evidence" value="ECO:0007669"/>
    <property type="project" value="UniProtKB-UniRule"/>
</dbReference>